<comment type="similarity">
    <text evidence="2">Belongs to the auxin efflux carrier (TC 2.A.69) family.</text>
</comment>
<evidence type="ECO:0000256" key="5">
    <source>
        <dbReference type="ARBA" id="ARBA00022692"/>
    </source>
</evidence>
<feature type="transmembrane region" description="Helical" evidence="8">
    <location>
        <begin position="230"/>
        <end position="251"/>
    </location>
</feature>
<name>A0A6N7WPG0_STRAY</name>
<evidence type="ECO:0000256" key="7">
    <source>
        <dbReference type="ARBA" id="ARBA00023136"/>
    </source>
</evidence>
<evidence type="ECO:0000256" key="8">
    <source>
        <dbReference type="SAM" id="Phobius"/>
    </source>
</evidence>
<keyword evidence="12" id="KW-1185">Reference proteome</keyword>
<dbReference type="InterPro" id="IPR004776">
    <property type="entry name" value="Mem_transp_PIN-like"/>
</dbReference>
<dbReference type="EMBL" id="VUNP01000018">
    <property type="protein sequence ID" value="MST53820.1"/>
    <property type="molecule type" value="Genomic_DNA"/>
</dbReference>
<evidence type="ECO:0000313" key="9">
    <source>
        <dbReference type="EMBL" id="MST53820.1"/>
    </source>
</evidence>
<evidence type="ECO:0000313" key="12">
    <source>
        <dbReference type="Proteomes" id="UP001212085"/>
    </source>
</evidence>
<dbReference type="RefSeq" id="WP_154454951.1">
    <property type="nucleotide sequence ID" value="NZ_BRXN01000008.1"/>
</dbReference>
<sequence>MSILTSIENILPIIFIIALGFYLNEKGWFGPDFGGNVSKLVMNIALPASIFVSVLKYLTLDKLIAVAPGLVYTFGSVILAYIAAFIVVKLFKVRPGRRGTMINIFANTIFIGLPLNIALFGDASISYFLVYYITNTVSTWAFGALLIAQDSKDATRKSSTGFNWRKLLPAPLVGFLISLVFLLLNIPVPAFATNTLTYVGNIVTPMSLIYIGIVLSKAGLSSINFDRDTILALLGRYILSPVVMFLLLTLWGSHLPAIEYKTFMVQAAVPGLAVLPILANEGNGDVEYATNVVTTSTLLFVIVIPILVTLLG</sequence>
<dbReference type="Proteomes" id="UP001212085">
    <property type="component" value="Chromosome"/>
</dbReference>
<keyword evidence="6 8" id="KW-1133">Transmembrane helix</keyword>
<dbReference type="GO" id="GO:0055085">
    <property type="term" value="P:transmembrane transport"/>
    <property type="evidence" value="ECO:0007669"/>
    <property type="project" value="InterPro"/>
</dbReference>
<gene>
    <name evidence="9" type="ORF">FYJ82_05340</name>
    <name evidence="10" type="ORF">O6R09_07900</name>
</gene>
<feature type="transmembrane region" description="Helical" evidence="8">
    <location>
        <begin position="198"/>
        <end position="218"/>
    </location>
</feature>
<comment type="subcellular location">
    <subcellularLocation>
        <location evidence="1">Cell membrane</location>
        <topology evidence="1">Multi-pass membrane protein</topology>
    </subcellularLocation>
</comment>
<protein>
    <submittedName>
        <fullName evidence="9">AEC family transporter</fullName>
    </submittedName>
</protein>
<dbReference type="Gene3D" id="1.20.1530.20">
    <property type="match status" value="1"/>
</dbReference>
<dbReference type="PANTHER" id="PTHR36838:SF1">
    <property type="entry name" value="SLR1864 PROTEIN"/>
    <property type="match status" value="1"/>
</dbReference>
<dbReference type="InterPro" id="IPR038770">
    <property type="entry name" value="Na+/solute_symporter_sf"/>
</dbReference>
<dbReference type="AlphaFoldDB" id="A0A6N7WPG0"/>
<feature type="transmembrane region" description="Helical" evidence="8">
    <location>
        <begin position="100"/>
        <end position="119"/>
    </location>
</feature>
<dbReference type="Pfam" id="PF03547">
    <property type="entry name" value="Mem_trans"/>
    <property type="match status" value="1"/>
</dbReference>
<dbReference type="Proteomes" id="UP000471052">
    <property type="component" value="Unassembled WGS sequence"/>
</dbReference>
<accession>A0A6N7WPG0</accession>
<evidence type="ECO:0000256" key="2">
    <source>
        <dbReference type="ARBA" id="ARBA00010145"/>
    </source>
</evidence>
<evidence type="ECO:0000256" key="4">
    <source>
        <dbReference type="ARBA" id="ARBA00022475"/>
    </source>
</evidence>
<dbReference type="OrthoDB" id="9798064at2"/>
<reference evidence="9 11" key="1">
    <citation type="submission" date="2019-08" db="EMBL/GenBank/DDBJ databases">
        <title>In-depth cultivation of the pig gut microbiome towards novel bacterial diversity and tailored functional studies.</title>
        <authorList>
            <person name="Wylensek D."/>
            <person name="Hitch T.C.A."/>
            <person name="Clavel T."/>
        </authorList>
    </citation>
    <scope>NUCLEOTIDE SEQUENCE [LARGE SCALE GENOMIC DNA]</scope>
    <source>
        <strain evidence="9 11">BL-178-WT-3A</strain>
    </source>
</reference>
<dbReference type="PANTHER" id="PTHR36838">
    <property type="entry name" value="AUXIN EFFLUX CARRIER FAMILY PROTEIN"/>
    <property type="match status" value="1"/>
</dbReference>
<feature type="transmembrane region" description="Helical" evidence="8">
    <location>
        <begin position="125"/>
        <end position="147"/>
    </location>
</feature>
<dbReference type="GO" id="GO:0005886">
    <property type="term" value="C:plasma membrane"/>
    <property type="evidence" value="ECO:0007669"/>
    <property type="project" value="UniProtKB-SubCell"/>
</dbReference>
<keyword evidence="7 8" id="KW-0472">Membrane</keyword>
<keyword evidence="3" id="KW-0813">Transport</keyword>
<proteinExistence type="inferred from homology"/>
<keyword evidence="5 8" id="KW-0812">Transmembrane</keyword>
<feature type="transmembrane region" description="Helical" evidence="8">
    <location>
        <begin position="167"/>
        <end position="186"/>
    </location>
</feature>
<evidence type="ECO:0000313" key="11">
    <source>
        <dbReference type="Proteomes" id="UP000471052"/>
    </source>
</evidence>
<feature type="transmembrane region" description="Helical" evidence="8">
    <location>
        <begin position="292"/>
        <end position="311"/>
    </location>
</feature>
<feature type="transmembrane region" description="Helical" evidence="8">
    <location>
        <begin position="64"/>
        <end position="88"/>
    </location>
</feature>
<reference evidence="10 12" key="2">
    <citation type="submission" date="2022-12" db="EMBL/GenBank/DDBJ databases">
        <title>Streptococcus alactolyticus LGM, complete genome.</title>
        <authorList>
            <person name="Liu Z."/>
            <person name="Mu C."/>
            <person name="Zhu W."/>
        </authorList>
    </citation>
    <scope>NUCLEOTIDE SEQUENCE [LARGE SCALE GENOMIC DNA]</scope>
    <source>
        <strain evidence="10 12">LGM</strain>
    </source>
</reference>
<evidence type="ECO:0000256" key="3">
    <source>
        <dbReference type="ARBA" id="ARBA00022448"/>
    </source>
</evidence>
<keyword evidence="4" id="KW-1003">Cell membrane</keyword>
<feature type="transmembrane region" description="Helical" evidence="8">
    <location>
        <begin position="6"/>
        <end position="24"/>
    </location>
</feature>
<dbReference type="EMBL" id="CP114883">
    <property type="protein sequence ID" value="WBB06199.1"/>
    <property type="molecule type" value="Genomic_DNA"/>
</dbReference>
<organism evidence="9 11">
    <name type="scientific">Streptococcus alactolyticus</name>
    <dbReference type="NCBI Taxonomy" id="29389"/>
    <lineage>
        <taxon>Bacteria</taxon>
        <taxon>Bacillati</taxon>
        <taxon>Bacillota</taxon>
        <taxon>Bacilli</taxon>
        <taxon>Lactobacillales</taxon>
        <taxon>Streptococcaceae</taxon>
        <taxon>Streptococcus</taxon>
    </lineage>
</organism>
<evidence type="ECO:0000313" key="10">
    <source>
        <dbReference type="EMBL" id="WBB06199.1"/>
    </source>
</evidence>
<evidence type="ECO:0000256" key="6">
    <source>
        <dbReference type="ARBA" id="ARBA00022989"/>
    </source>
</evidence>
<evidence type="ECO:0000256" key="1">
    <source>
        <dbReference type="ARBA" id="ARBA00004651"/>
    </source>
</evidence>